<evidence type="ECO:0008006" key="3">
    <source>
        <dbReference type="Google" id="ProtNLM"/>
    </source>
</evidence>
<proteinExistence type="predicted"/>
<dbReference type="RefSeq" id="WP_079467374.1">
    <property type="nucleotide sequence ID" value="NZ_FUZZ01000001.1"/>
</dbReference>
<name>A0A1T5N265_9BACT</name>
<reference evidence="1 2" key="1">
    <citation type="submission" date="2017-02" db="EMBL/GenBank/DDBJ databases">
        <authorList>
            <person name="Peterson S.W."/>
        </authorList>
    </citation>
    <scope>NUCLEOTIDE SEQUENCE [LARGE SCALE GENOMIC DNA]</scope>
    <source>
        <strain evidence="1 2">DSM 18108</strain>
    </source>
</reference>
<dbReference type="Proteomes" id="UP000190166">
    <property type="component" value="Unassembled WGS sequence"/>
</dbReference>
<dbReference type="STRING" id="393003.SAMN05660461_0002"/>
<organism evidence="1 2">
    <name type="scientific">Chitinophaga ginsengisegetis</name>
    <dbReference type="NCBI Taxonomy" id="393003"/>
    <lineage>
        <taxon>Bacteria</taxon>
        <taxon>Pseudomonadati</taxon>
        <taxon>Bacteroidota</taxon>
        <taxon>Chitinophagia</taxon>
        <taxon>Chitinophagales</taxon>
        <taxon>Chitinophagaceae</taxon>
        <taxon>Chitinophaga</taxon>
    </lineage>
</organism>
<gene>
    <name evidence="1" type="ORF">SAMN05660461_0002</name>
</gene>
<dbReference type="AlphaFoldDB" id="A0A1T5N265"/>
<dbReference type="EMBL" id="FUZZ01000001">
    <property type="protein sequence ID" value="SKC94556.1"/>
    <property type="molecule type" value="Genomic_DNA"/>
</dbReference>
<sequence>MKVFDTVTAAMEDLRKRGYTTDFNLVFDSIQCNSGNVRPEDFEITETYRFEGDTDPGDEAVVYAIETKSGLKGVLMYGYGVYSEDMAEDMIRKLGHR</sequence>
<accession>A0A1T5N265</accession>
<evidence type="ECO:0000313" key="2">
    <source>
        <dbReference type="Proteomes" id="UP000190166"/>
    </source>
</evidence>
<keyword evidence="2" id="KW-1185">Reference proteome</keyword>
<protein>
    <recommendedName>
        <fullName evidence="3">Phosphoribosylpyrophosphate synthetase</fullName>
    </recommendedName>
</protein>
<evidence type="ECO:0000313" key="1">
    <source>
        <dbReference type="EMBL" id="SKC94556.1"/>
    </source>
</evidence>